<dbReference type="Gene3D" id="1.10.357.10">
    <property type="entry name" value="Tetracycline Repressor, domain 2"/>
    <property type="match status" value="1"/>
</dbReference>
<keyword evidence="2 4" id="KW-0238">DNA-binding</keyword>
<reference evidence="6 7" key="1">
    <citation type="submission" date="2021-01" db="EMBL/GenBank/DDBJ databases">
        <title>Whole genome shotgun sequence of Actinoplanes couchii NBRC 106145.</title>
        <authorList>
            <person name="Komaki H."/>
            <person name="Tamura T."/>
        </authorList>
    </citation>
    <scope>NUCLEOTIDE SEQUENCE [LARGE SCALE GENOMIC DNA]</scope>
    <source>
        <strain evidence="6 7">NBRC 106145</strain>
    </source>
</reference>
<evidence type="ECO:0000256" key="3">
    <source>
        <dbReference type="ARBA" id="ARBA00023163"/>
    </source>
</evidence>
<evidence type="ECO:0000256" key="4">
    <source>
        <dbReference type="PROSITE-ProRule" id="PRU00335"/>
    </source>
</evidence>
<keyword evidence="7" id="KW-1185">Reference proteome</keyword>
<name>A0ABQ3XNN2_9ACTN</name>
<dbReference type="SUPFAM" id="SSF46689">
    <property type="entry name" value="Homeodomain-like"/>
    <property type="match status" value="1"/>
</dbReference>
<keyword evidence="1" id="KW-0805">Transcription regulation</keyword>
<evidence type="ECO:0000259" key="5">
    <source>
        <dbReference type="PROSITE" id="PS50977"/>
    </source>
</evidence>
<feature type="DNA-binding region" description="H-T-H motif" evidence="4">
    <location>
        <begin position="33"/>
        <end position="52"/>
    </location>
</feature>
<dbReference type="PANTHER" id="PTHR30055:SF234">
    <property type="entry name" value="HTH-TYPE TRANSCRIPTIONAL REGULATOR BETI"/>
    <property type="match status" value="1"/>
</dbReference>
<dbReference type="InterPro" id="IPR009057">
    <property type="entry name" value="Homeodomain-like_sf"/>
</dbReference>
<dbReference type="InterPro" id="IPR001647">
    <property type="entry name" value="HTH_TetR"/>
</dbReference>
<keyword evidence="3" id="KW-0804">Transcription</keyword>
<evidence type="ECO:0000313" key="6">
    <source>
        <dbReference type="EMBL" id="GID60117.1"/>
    </source>
</evidence>
<dbReference type="Pfam" id="PF00440">
    <property type="entry name" value="TetR_N"/>
    <property type="match status" value="1"/>
</dbReference>
<dbReference type="PROSITE" id="PS50977">
    <property type="entry name" value="HTH_TETR_2"/>
    <property type="match status" value="1"/>
</dbReference>
<dbReference type="PANTHER" id="PTHR30055">
    <property type="entry name" value="HTH-TYPE TRANSCRIPTIONAL REGULATOR RUTR"/>
    <property type="match status" value="1"/>
</dbReference>
<dbReference type="RefSeq" id="WP_203806829.1">
    <property type="nucleotide sequence ID" value="NZ_BAAAQE010000094.1"/>
</dbReference>
<feature type="domain" description="HTH tetR-type" evidence="5">
    <location>
        <begin position="10"/>
        <end position="70"/>
    </location>
</feature>
<organism evidence="6 7">
    <name type="scientific">Actinoplanes couchii</name>
    <dbReference type="NCBI Taxonomy" id="403638"/>
    <lineage>
        <taxon>Bacteria</taxon>
        <taxon>Bacillati</taxon>
        <taxon>Actinomycetota</taxon>
        <taxon>Actinomycetes</taxon>
        <taxon>Micromonosporales</taxon>
        <taxon>Micromonosporaceae</taxon>
        <taxon>Actinoplanes</taxon>
    </lineage>
</organism>
<dbReference type="PRINTS" id="PR00455">
    <property type="entry name" value="HTHTETR"/>
</dbReference>
<dbReference type="Proteomes" id="UP000612282">
    <property type="component" value="Unassembled WGS sequence"/>
</dbReference>
<accession>A0ABQ3XNN2</accession>
<gene>
    <name evidence="6" type="ORF">Aco03nite_085210</name>
</gene>
<dbReference type="InterPro" id="IPR050109">
    <property type="entry name" value="HTH-type_TetR-like_transc_reg"/>
</dbReference>
<evidence type="ECO:0000313" key="7">
    <source>
        <dbReference type="Proteomes" id="UP000612282"/>
    </source>
</evidence>
<proteinExistence type="predicted"/>
<dbReference type="EMBL" id="BOMG01000104">
    <property type="protein sequence ID" value="GID60117.1"/>
    <property type="molecule type" value="Genomic_DNA"/>
</dbReference>
<evidence type="ECO:0000256" key="2">
    <source>
        <dbReference type="ARBA" id="ARBA00023125"/>
    </source>
</evidence>
<protein>
    <submittedName>
        <fullName evidence="6">TetR family transcriptional regulator</fullName>
    </submittedName>
</protein>
<comment type="caution">
    <text evidence="6">The sequence shown here is derived from an EMBL/GenBank/DDBJ whole genome shotgun (WGS) entry which is preliminary data.</text>
</comment>
<sequence length="211" mass="22650">MAGLREQKKQHMRRTLSDTAAALFLERGFDGFRITDVAEACGVSEKTVYNYFPTKESLIMDRLEATATALRTAITGPGDPLDACLAMLATERAATATAATAATATATTATTAGGGDRYRRFGDLLRATPSLRAYRSEMHDRFVTIAAEALCHRTGLPPGDPGAEIAAHALIGLWRVQADSLRRHDDQARTAADMTRAAEITRAALTALRPT</sequence>
<evidence type="ECO:0000256" key="1">
    <source>
        <dbReference type="ARBA" id="ARBA00023015"/>
    </source>
</evidence>